<dbReference type="HAMAP" id="MF_00003">
    <property type="entry name" value="RbfA"/>
    <property type="match status" value="1"/>
</dbReference>
<dbReference type="NCBIfam" id="TIGR00082">
    <property type="entry name" value="rbfA"/>
    <property type="match status" value="1"/>
</dbReference>
<feature type="region of interest" description="Disordered" evidence="3">
    <location>
        <begin position="120"/>
        <end position="151"/>
    </location>
</feature>
<dbReference type="PANTHER" id="PTHR33515">
    <property type="entry name" value="RIBOSOME-BINDING FACTOR A, CHLOROPLASTIC-RELATED"/>
    <property type="match status" value="1"/>
</dbReference>
<dbReference type="InterPro" id="IPR015946">
    <property type="entry name" value="KH_dom-like_a/b"/>
</dbReference>
<dbReference type="GO" id="GO:0005829">
    <property type="term" value="C:cytosol"/>
    <property type="evidence" value="ECO:0007669"/>
    <property type="project" value="TreeGrafter"/>
</dbReference>
<accession>A0A6B0YSV1</accession>
<evidence type="ECO:0000256" key="1">
    <source>
        <dbReference type="ARBA" id="ARBA00022517"/>
    </source>
</evidence>
<sequence length="151" mass="17021">MVTMTTTIRQERAAELLYQELSILIGAELDDPALELLVVTNVVVSRDLRVAKVYIHQDSDIQRSLVLARLKKAAPFLRRQLAQNLTFRSVPELLFYYDDTPDQAARVDALLQSIAEEREIRQQDEGRSDSLPSSLLSSSDFSSVNAQKEDA</sequence>
<comment type="subunit">
    <text evidence="2">Monomer. Binds 30S ribosomal subunits, but not 50S ribosomal subunits or 70S ribosomes.</text>
</comment>
<dbReference type="Pfam" id="PF02033">
    <property type="entry name" value="RBFA"/>
    <property type="match status" value="1"/>
</dbReference>
<comment type="function">
    <text evidence="2">One of several proteins that assist in the late maturation steps of the functional core of the 30S ribosomal subunit. Associates with free 30S ribosomal subunits (but not with 30S subunits that are part of 70S ribosomes or polysomes). Required for efficient processing of 16S rRNA. May interact with the 5'-terminal helix region of 16S rRNA.</text>
</comment>
<comment type="caution">
    <text evidence="4">The sequence shown here is derived from an EMBL/GenBank/DDBJ whole genome shotgun (WGS) entry which is preliminary data.</text>
</comment>
<dbReference type="GO" id="GO:0043024">
    <property type="term" value="F:ribosomal small subunit binding"/>
    <property type="evidence" value="ECO:0007669"/>
    <property type="project" value="TreeGrafter"/>
</dbReference>
<dbReference type="EMBL" id="VXRG01000067">
    <property type="protein sequence ID" value="MXY93371.1"/>
    <property type="molecule type" value="Genomic_DNA"/>
</dbReference>
<evidence type="ECO:0000313" key="4">
    <source>
        <dbReference type="EMBL" id="MXY93371.1"/>
    </source>
</evidence>
<feature type="compositionally biased region" description="Low complexity" evidence="3">
    <location>
        <begin position="129"/>
        <end position="143"/>
    </location>
</feature>
<proteinExistence type="inferred from homology"/>
<evidence type="ECO:0000256" key="2">
    <source>
        <dbReference type="HAMAP-Rule" id="MF_00003"/>
    </source>
</evidence>
<comment type="similarity">
    <text evidence="2">Belongs to the RbfA family.</text>
</comment>
<reference evidence="4" key="1">
    <citation type="submission" date="2019-09" db="EMBL/GenBank/DDBJ databases">
        <title>Characterisation of the sponge microbiome using genome-centric metagenomics.</title>
        <authorList>
            <person name="Engelberts J.P."/>
            <person name="Robbins S.J."/>
            <person name="De Goeij J.M."/>
            <person name="Aranda M."/>
            <person name="Bell S.C."/>
            <person name="Webster N.S."/>
        </authorList>
    </citation>
    <scope>NUCLEOTIDE SEQUENCE</scope>
    <source>
        <strain evidence="4">SB0664_bin_27</strain>
    </source>
</reference>
<keyword evidence="2" id="KW-0963">Cytoplasm</keyword>
<dbReference type="GO" id="GO:0030490">
    <property type="term" value="P:maturation of SSU-rRNA"/>
    <property type="evidence" value="ECO:0007669"/>
    <property type="project" value="UniProtKB-UniRule"/>
</dbReference>
<name>A0A6B0YSV1_9CHLR</name>
<dbReference type="PANTHER" id="PTHR33515:SF1">
    <property type="entry name" value="RIBOSOME-BINDING FACTOR A, CHLOROPLASTIC-RELATED"/>
    <property type="match status" value="1"/>
</dbReference>
<evidence type="ECO:0000256" key="3">
    <source>
        <dbReference type="SAM" id="MobiDB-lite"/>
    </source>
</evidence>
<organism evidence="4">
    <name type="scientific">Caldilineaceae bacterium SB0664_bin_27</name>
    <dbReference type="NCBI Taxonomy" id="2605260"/>
    <lineage>
        <taxon>Bacteria</taxon>
        <taxon>Bacillati</taxon>
        <taxon>Chloroflexota</taxon>
        <taxon>Caldilineae</taxon>
        <taxon>Caldilineales</taxon>
        <taxon>Caldilineaceae</taxon>
    </lineage>
</organism>
<comment type="subcellular location">
    <subcellularLocation>
        <location evidence="2">Cytoplasm</location>
    </subcellularLocation>
</comment>
<dbReference type="AlphaFoldDB" id="A0A6B0YSV1"/>
<dbReference type="InterPro" id="IPR023799">
    <property type="entry name" value="RbfA_dom_sf"/>
</dbReference>
<keyword evidence="1 2" id="KW-0690">Ribosome biogenesis</keyword>
<dbReference type="SUPFAM" id="SSF89919">
    <property type="entry name" value="Ribosome-binding factor A, RbfA"/>
    <property type="match status" value="1"/>
</dbReference>
<dbReference type="Gene3D" id="3.30.300.20">
    <property type="match status" value="1"/>
</dbReference>
<protein>
    <recommendedName>
        <fullName evidence="2">Ribosome-binding factor A</fullName>
    </recommendedName>
</protein>
<gene>
    <name evidence="2 4" type="primary">rbfA</name>
    <name evidence="4" type="ORF">F4Y42_07985</name>
</gene>
<dbReference type="InterPro" id="IPR000238">
    <property type="entry name" value="RbfA"/>
</dbReference>